<reference evidence="3 4" key="1">
    <citation type="submission" date="2019-06" db="EMBL/GenBank/DDBJ databases">
        <title>A novel bacterium of genus Marinomonas, isolated from coastal sand.</title>
        <authorList>
            <person name="Huang H."/>
            <person name="Mo K."/>
            <person name="Hu Y."/>
        </authorList>
    </citation>
    <scope>NUCLEOTIDE SEQUENCE [LARGE SCALE GENOMIC DNA]</scope>
    <source>
        <strain evidence="3 4">HB171799</strain>
    </source>
</reference>
<evidence type="ECO:0000256" key="1">
    <source>
        <dbReference type="SAM" id="MobiDB-lite"/>
    </source>
</evidence>
<keyword evidence="4" id="KW-1185">Reference proteome</keyword>
<protein>
    <recommendedName>
        <fullName evidence="2">SPOR domain-containing protein</fullName>
    </recommendedName>
</protein>
<dbReference type="PROSITE" id="PS51257">
    <property type="entry name" value="PROKAR_LIPOPROTEIN"/>
    <property type="match status" value="1"/>
</dbReference>
<evidence type="ECO:0000313" key="3">
    <source>
        <dbReference type="EMBL" id="TPE54515.1"/>
    </source>
</evidence>
<dbReference type="Pfam" id="PF05036">
    <property type="entry name" value="SPOR"/>
    <property type="match status" value="1"/>
</dbReference>
<dbReference type="InterPro" id="IPR036680">
    <property type="entry name" value="SPOR-like_sf"/>
</dbReference>
<evidence type="ECO:0000313" key="4">
    <source>
        <dbReference type="Proteomes" id="UP000315901"/>
    </source>
</evidence>
<feature type="region of interest" description="Disordered" evidence="1">
    <location>
        <begin position="77"/>
        <end position="152"/>
    </location>
</feature>
<feature type="compositionally biased region" description="Polar residues" evidence="1">
    <location>
        <begin position="83"/>
        <end position="93"/>
    </location>
</feature>
<accession>A0A501X206</accession>
<gene>
    <name evidence="3" type="ORF">FJM67_04445</name>
</gene>
<dbReference type="Gene3D" id="3.30.70.1070">
    <property type="entry name" value="Sporulation related repeat"/>
    <property type="match status" value="1"/>
</dbReference>
<dbReference type="EMBL" id="VFRR01000005">
    <property type="protein sequence ID" value="TPE54515.1"/>
    <property type="molecule type" value="Genomic_DNA"/>
</dbReference>
<organism evidence="3 4">
    <name type="scientific">Maribrevibacterium harenarium</name>
    <dbReference type="NCBI Taxonomy" id="2589817"/>
    <lineage>
        <taxon>Bacteria</taxon>
        <taxon>Pseudomonadati</taxon>
        <taxon>Pseudomonadota</taxon>
        <taxon>Gammaproteobacteria</taxon>
        <taxon>Oceanospirillales</taxon>
        <taxon>Oceanospirillaceae</taxon>
        <taxon>Maribrevibacterium</taxon>
    </lineage>
</organism>
<proteinExistence type="predicted"/>
<comment type="caution">
    <text evidence="3">The sequence shown here is derived from an EMBL/GenBank/DDBJ whole genome shotgun (WGS) entry which is preliminary data.</text>
</comment>
<dbReference type="InterPro" id="IPR007730">
    <property type="entry name" value="SPOR-like_dom"/>
</dbReference>
<dbReference type="OrthoDB" id="6385902at2"/>
<name>A0A501X206_9GAMM</name>
<feature type="domain" description="SPOR" evidence="2">
    <location>
        <begin position="167"/>
        <end position="255"/>
    </location>
</feature>
<feature type="compositionally biased region" description="Polar residues" evidence="1">
    <location>
        <begin position="116"/>
        <end position="147"/>
    </location>
</feature>
<dbReference type="GO" id="GO:0042834">
    <property type="term" value="F:peptidoglycan binding"/>
    <property type="evidence" value="ECO:0007669"/>
    <property type="project" value="InterPro"/>
</dbReference>
<dbReference type="RefSeq" id="WP_140587467.1">
    <property type="nucleotide sequence ID" value="NZ_VFRR01000005.1"/>
</dbReference>
<sequence length="259" mass="28163">MRKEWWLALGGVFVVSGCASKQGGTDVMTNEQLQAELLKQREEWQAIKPQLDRVLALEGDLKLLVDSIELPPDETQVLAPASDSVSAPESNEQVIVESPRIVPSAKLAQSAPVTPPESSASPLSGSQQTKPVSGASTAKTDPSTTDKPFQDTPPARAVVAQFYQAPGDEQNLYAVQLAAYASMNLAKAGWRKISTENAEVFVGVAPRIKAVMVSDKKYYQLKVGPFLSNAYSNDFCNRLKQMQMDCLLSRYDGEPFTPL</sequence>
<dbReference type="PROSITE" id="PS51724">
    <property type="entry name" value="SPOR"/>
    <property type="match status" value="1"/>
</dbReference>
<dbReference type="SUPFAM" id="SSF110997">
    <property type="entry name" value="Sporulation related repeat"/>
    <property type="match status" value="1"/>
</dbReference>
<dbReference type="Proteomes" id="UP000315901">
    <property type="component" value="Unassembled WGS sequence"/>
</dbReference>
<evidence type="ECO:0000259" key="2">
    <source>
        <dbReference type="PROSITE" id="PS51724"/>
    </source>
</evidence>
<dbReference type="AlphaFoldDB" id="A0A501X206"/>